<accession>J3R5Y2</accession>
<evidence type="ECO:0000256" key="1">
    <source>
        <dbReference type="SAM" id="Phobius"/>
    </source>
</evidence>
<keyword evidence="1" id="KW-1133">Transmembrane helix</keyword>
<sequence>MVCNYSVDIYSFNQLFLFLRLLSDVFLLEYSLFQLSPVSLAGLLIFISVSFVILINLLSSAWYGYLLFLIYIGGLLVLFIYMCMISSNTMFKVEMSQMVLLLTLLSFYFSFMFSELNYVFLGNSASDSGITIKMSVFLSLVSILLVMFLAIVQIIKLKSSLQI</sequence>
<organism evidence="2">
    <name type="scientific">Galba pervia</name>
    <dbReference type="NCBI Taxonomy" id="1051332"/>
    <lineage>
        <taxon>Eukaryota</taxon>
        <taxon>Metazoa</taxon>
        <taxon>Spiralia</taxon>
        <taxon>Lophotrochozoa</taxon>
        <taxon>Mollusca</taxon>
        <taxon>Gastropoda</taxon>
        <taxon>Heterobranchia</taxon>
        <taxon>Euthyneura</taxon>
        <taxon>Panpulmonata</taxon>
        <taxon>Hygrophila</taxon>
        <taxon>Lymnaeoidea</taxon>
        <taxon>Lymnaeidae</taxon>
        <taxon>Galba</taxon>
    </lineage>
</organism>
<feature type="transmembrane region" description="Helical" evidence="1">
    <location>
        <begin position="132"/>
        <end position="155"/>
    </location>
</feature>
<feature type="transmembrane region" description="Helical" evidence="1">
    <location>
        <begin position="98"/>
        <end position="120"/>
    </location>
</feature>
<reference evidence="2" key="1">
    <citation type="journal article" date="2012" name="PLoS ONE">
        <title>The Complete Mitochondrial Genome of Galba pervia (Gastropoda: Mollusca), an Intermediate Host Snail of Fasciola spp.</title>
        <authorList>
            <person name="Liu G.H."/>
            <person name="Wang S.Y."/>
            <person name="Huang W.Y."/>
            <person name="Zhao G.H."/>
            <person name="Wei S.J."/>
            <person name="Song H.Q."/>
            <person name="Xu M.J."/>
            <person name="Lin R.Q."/>
            <person name="Zhou D.H."/>
            <person name="Zhu X.Q."/>
        </authorList>
    </citation>
    <scope>NUCLEOTIDE SEQUENCE</scope>
</reference>
<evidence type="ECO:0000313" key="2">
    <source>
        <dbReference type="EMBL" id="AEO51224.1"/>
    </source>
</evidence>
<dbReference type="EMBL" id="JN564796">
    <property type="protein sequence ID" value="AEO51224.1"/>
    <property type="molecule type" value="Genomic_DNA"/>
</dbReference>
<protein>
    <submittedName>
        <fullName evidence="2">NADH dehydrogenase subunit 6</fullName>
    </submittedName>
</protein>
<keyword evidence="1" id="KW-0472">Membrane</keyword>
<keyword evidence="1" id="KW-0812">Transmembrane</keyword>
<keyword evidence="2" id="KW-0496">Mitochondrion</keyword>
<gene>
    <name evidence="2" type="primary">nad6</name>
</gene>
<feature type="transmembrane region" description="Helical" evidence="1">
    <location>
        <begin position="40"/>
        <end position="59"/>
    </location>
</feature>
<feature type="transmembrane region" description="Helical" evidence="1">
    <location>
        <begin position="65"/>
        <end position="86"/>
    </location>
</feature>
<geneLocation type="mitochondrion" evidence="2"/>
<proteinExistence type="predicted"/>
<name>J3R5Y2_9GAST</name>
<dbReference type="AlphaFoldDB" id="J3R5Y2"/>